<comment type="caution">
    <text evidence="1">The sequence shown here is derived from an EMBL/GenBank/DDBJ whole genome shotgun (WGS) entry which is preliminary data.</text>
</comment>
<keyword evidence="2" id="KW-1185">Reference proteome</keyword>
<reference evidence="1 2" key="1">
    <citation type="journal article" date="2021" name="Nat. Plants">
        <title>The Taxus genome provides insights into paclitaxel biosynthesis.</title>
        <authorList>
            <person name="Xiong X."/>
            <person name="Gou J."/>
            <person name="Liao Q."/>
            <person name="Li Y."/>
            <person name="Zhou Q."/>
            <person name="Bi G."/>
            <person name="Li C."/>
            <person name="Du R."/>
            <person name="Wang X."/>
            <person name="Sun T."/>
            <person name="Guo L."/>
            <person name="Liang H."/>
            <person name="Lu P."/>
            <person name="Wu Y."/>
            <person name="Zhang Z."/>
            <person name="Ro D.K."/>
            <person name="Shang Y."/>
            <person name="Huang S."/>
            <person name="Yan J."/>
        </authorList>
    </citation>
    <scope>NUCLEOTIDE SEQUENCE [LARGE SCALE GENOMIC DNA]</scope>
    <source>
        <strain evidence="1">Ta-2019</strain>
    </source>
</reference>
<dbReference type="Proteomes" id="UP000824469">
    <property type="component" value="Unassembled WGS sequence"/>
</dbReference>
<dbReference type="EMBL" id="JAHRHJ020000008">
    <property type="protein sequence ID" value="KAH9306655.1"/>
    <property type="molecule type" value="Genomic_DNA"/>
</dbReference>
<name>A0AA38FLZ2_TAXCH</name>
<dbReference type="AlphaFoldDB" id="A0AA38FLZ2"/>
<evidence type="ECO:0000313" key="2">
    <source>
        <dbReference type="Proteomes" id="UP000824469"/>
    </source>
</evidence>
<evidence type="ECO:0000313" key="1">
    <source>
        <dbReference type="EMBL" id="KAH9306655.1"/>
    </source>
</evidence>
<gene>
    <name evidence="1" type="ORF">KI387_011059</name>
</gene>
<feature type="non-terminal residue" evidence="1">
    <location>
        <position position="1"/>
    </location>
</feature>
<protein>
    <submittedName>
        <fullName evidence="1">Uncharacterized protein</fullName>
    </submittedName>
</protein>
<proteinExistence type="predicted"/>
<feature type="non-terminal residue" evidence="1">
    <location>
        <position position="72"/>
    </location>
</feature>
<organism evidence="1 2">
    <name type="scientific">Taxus chinensis</name>
    <name type="common">Chinese yew</name>
    <name type="synonym">Taxus wallichiana var. chinensis</name>
    <dbReference type="NCBI Taxonomy" id="29808"/>
    <lineage>
        <taxon>Eukaryota</taxon>
        <taxon>Viridiplantae</taxon>
        <taxon>Streptophyta</taxon>
        <taxon>Embryophyta</taxon>
        <taxon>Tracheophyta</taxon>
        <taxon>Spermatophyta</taxon>
        <taxon>Pinopsida</taxon>
        <taxon>Pinidae</taxon>
        <taxon>Conifers II</taxon>
        <taxon>Cupressales</taxon>
        <taxon>Taxaceae</taxon>
        <taxon>Taxus</taxon>
    </lineage>
</organism>
<accession>A0AA38FLZ2</accession>
<sequence length="72" mass="7986">VYRKLREASNGPENAPPTRVSEFITSILCTISDDHVDDRMTCIKGVCDNCGDLKLLPETNEDLDTVKMVACK</sequence>